<evidence type="ECO:0000313" key="2">
    <source>
        <dbReference type="Proteomes" id="UP001597512"/>
    </source>
</evidence>
<dbReference type="Proteomes" id="UP001597512">
    <property type="component" value="Unassembled WGS sequence"/>
</dbReference>
<reference evidence="2" key="1">
    <citation type="journal article" date="2019" name="Int. J. Syst. Evol. Microbiol.">
        <title>The Global Catalogue of Microorganisms (GCM) 10K type strain sequencing project: providing services to taxonomists for standard genome sequencing and annotation.</title>
        <authorList>
            <consortium name="The Broad Institute Genomics Platform"/>
            <consortium name="The Broad Institute Genome Sequencing Center for Infectious Disease"/>
            <person name="Wu L."/>
            <person name="Ma J."/>
        </authorList>
    </citation>
    <scope>NUCLEOTIDE SEQUENCE [LARGE SCALE GENOMIC DNA]</scope>
    <source>
        <strain evidence="2">KCTC 52490</strain>
    </source>
</reference>
<comment type="caution">
    <text evidence="1">The sequence shown here is derived from an EMBL/GenBank/DDBJ whole genome shotgun (WGS) entry which is preliminary data.</text>
</comment>
<sequence>MKAIDVNSERCICIDENNLEYLISIEKGHSYNGEPFDVLFINDRVKLTYSGEDFESSIEHMVSTLSIKHCDLENESGFEEIGFTIKVPNTSEELIYYWSNGSVVIWGQKSTLFI</sequence>
<accession>A0ABW6AJG7</accession>
<protein>
    <submittedName>
        <fullName evidence="1">Uncharacterized protein</fullName>
    </submittedName>
</protein>
<proteinExistence type="predicted"/>
<keyword evidence="2" id="KW-1185">Reference proteome</keyword>
<evidence type="ECO:0000313" key="1">
    <source>
        <dbReference type="EMBL" id="MFD2934593.1"/>
    </source>
</evidence>
<name>A0ABW6AJG7_9BACT</name>
<dbReference type="RefSeq" id="WP_381500725.1">
    <property type="nucleotide sequence ID" value="NZ_JBHUOM010000002.1"/>
</dbReference>
<gene>
    <name evidence="1" type="ORF">ACFS25_12435</name>
</gene>
<dbReference type="EMBL" id="JBHUOM010000002">
    <property type="protein sequence ID" value="MFD2934593.1"/>
    <property type="molecule type" value="Genomic_DNA"/>
</dbReference>
<organism evidence="1 2">
    <name type="scientific">Spirosoma flavum</name>
    <dbReference type="NCBI Taxonomy" id="2048557"/>
    <lineage>
        <taxon>Bacteria</taxon>
        <taxon>Pseudomonadati</taxon>
        <taxon>Bacteroidota</taxon>
        <taxon>Cytophagia</taxon>
        <taxon>Cytophagales</taxon>
        <taxon>Cytophagaceae</taxon>
        <taxon>Spirosoma</taxon>
    </lineage>
</organism>